<dbReference type="RefSeq" id="XP_038738143.1">
    <property type="nucleotide sequence ID" value="XM_038870782.1"/>
</dbReference>
<gene>
    <name evidence="4" type="ORF">EAE97_000272</name>
</gene>
<comment type="subcellular location">
    <subcellularLocation>
        <location evidence="1">Membrane</location>
        <topology evidence="1">Multi-pass membrane protein</topology>
    </subcellularLocation>
</comment>
<dbReference type="PANTHER" id="PTHR11360">
    <property type="entry name" value="MONOCARBOXYLATE TRANSPORTER"/>
    <property type="match status" value="1"/>
</dbReference>
<evidence type="ECO:0000313" key="4">
    <source>
        <dbReference type="EMBL" id="KAF7955013.1"/>
    </source>
</evidence>
<comment type="caution">
    <text evidence="4">The sequence shown here is derived from an EMBL/GenBank/DDBJ whole genome shotgun (WGS) entry which is preliminary data.</text>
</comment>
<dbReference type="AlphaFoldDB" id="A0A9P5J024"/>
<dbReference type="InterPro" id="IPR036259">
    <property type="entry name" value="MFS_trans_sf"/>
</dbReference>
<dbReference type="Gene3D" id="1.20.1250.20">
    <property type="entry name" value="MFS general substrate transporter like domains"/>
    <property type="match status" value="1"/>
</dbReference>
<sequence>MTFSFNSSESLGMLHVNWKPMFILTSLGVSSTSSEYCIDFLDRSPSDVSWIGSIQVFLVFFIGTFTGRLTDAGYFRLVFLVGTIFSVVGRFMASLSTQYWQLFLAQGICCGLGIGCLFCPALSVASTSFSKNKMLAVGICACVSATGGLIFPVMFQQLITPLGYGWIMRIFGFFTTGCLTICNKLAKPRLPSYGIFTIQYD</sequence>
<protein>
    <recommendedName>
        <fullName evidence="6">Major facilitator superfamily (MFS) profile domain-containing protein</fullName>
    </recommendedName>
</protein>
<feature type="transmembrane region" description="Helical" evidence="3">
    <location>
        <begin position="74"/>
        <end position="93"/>
    </location>
</feature>
<dbReference type="SUPFAM" id="SSF103473">
    <property type="entry name" value="MFS general substrate transporter"/>
    <property type="match status" value="1"/>
</dbReference>
<dbReference type="EMBL" id="RCSW01000001">
    <property type="protein sequence ID" value="KAF7955013.1"/>
    <property type="molecule type" value="Genomic_DNA"/>
</dbReference>
<feature type="transmembrane region" description="Helical" evidence="3">
    <location>
        <begin position="99"/>
        <end position="122"/>
    </location>
</feature>
<organism evidence="4 5">
    <name type="scientific">Botrytis byssoidea</name>
    <dbReference type="NCBI Taxonomy" id="139641"/>
    <lineage>
        <taxon>Eukaryota</taxon>
        <taxon>Fungi</taxon>
        <taxon>Dikarya</taxon>
        <taxon>Ascomycota</taxon>
        <taxon>Pezizomycotina</taxon>
        <taxon>Leotiomycetes</taxon>
        <taxon>Helotiales</taxon>
        <taxon>Sclerotiniaceae</taxon>
        <taxon>Botrytis</taxon>
    </lineage>
</organism>
<name>A0A9P5J024_9HELO</name>
<reference evidence="4 5" key="1">
    <citation type="journal article" date="2020" name="Genome Biol. Evol.">
        <title>Comparative genomics of Sclerotiniaceae.</title>
        <authorList>
            <person name="Valero Jimenez C.A."/>
            <person name="Steentjes M."/>
            <person name="Scholten O.E."/>
            <person name="Van Kan J.A.L."/>
        </authorList>
    </citation>
    <scope>NUCLEOTIDE SEQUENCE [LARGE SCALE GENOMIC DNA]</scope>
    <source>
        <strain evidence="4 5">MUCL 94</strain>
    </source>
</reference>
<evidence type="ECO:0000256" key="3">
    <source>
        <dbReference type="SAM" id="Phobius"/>
    </source>
</evidence>
<dbReference type="PANTHER" id="PTHR11360:SF130">
    <property type="entry name" value="MAJOR FACILITATOR SUPERFAMILY (MFS) PROFILE DOMAIN-CONTAINING PROTEIN-RELATED"/>
    <property type="match status" value="1"/>
</dbReference>
<accession>A0A9P5J024</accession>
<evidence type="ECO:0000256" key="2">
    <source>
        <dbReference type="ARBA" id="ARBA00006727"/>
    </source>
</evidence>
<dbReference type="Proteomes" id="UP000710849">
    <property type="component" value="Unassembled WGS sequence"/>
</dbReference>
<dbReference type="GO" id="GO:0016020">
    <property type="term" value="C:membrane"/>
    <property type="evidence" value="ECO:0007669"/>
    <property type="project" value="UniProtKB-SubCell"/>
</dbReference>
<evidence type="ECO:0000313" key="5">
    <source>
        <dbReference type="Proteomes" id="UP000710849"/>
    </source>
</evidence>
<feature type="transmembrane region" description="Helical" evidence="3">
    <location>
        <begin position="166"/>
        <end position="186"/>
    </location>
</feature>
<dbReference type="GeneID" id="62143861"/>
<proteinExistence type="inferred from homology"/>
<keyword evidence="3" id="KW-0812">Transmembrane</keyword>
<keyword evidence="5" id="KW-1185">Reference proteome</keyword>
<feature type="transmembrane region" description="Helical" evidence="3">
    <location>
        <begin position="134"/>
        <end position="154"/>
    </location>
</feature>
<dbReference type="GO" id="GO:0022857">
    <property type="term" value="F:transmembrane transporter activity"/>
    <property type="evidence" value="ECO:0007669"/>
    <property type="project" value="InterPro"/>
</dbReference>
<dbReference type="InterPro" id="IPR050327">
    <property type="entry name" value="Proton-linked_MCT"/>
</dbReference>
<feature type="transmembrane region" description="Helical" evidence="3">
    <location>
        <begin position="50"/>
        <end position="67"/>
    </location>
</feature>
<evidence type="ECO:0008006" key="6">
    <source>
        <dbReference type="Google" id="ProtNLM"/>
    </source>
</evidence>
<comment type="similarity">
    <text evidence="2">Belongs to the major facilitator superfamily. Monocarboxylate porter (TC 2.A.1.13) family.</text>
</comment>
<dbReference type="Pfam" id="PF07690">
    <property type="entry name" value="MFS_1"/>
    <property type="match status" value="1"/>
</dbReference>
<keyword evidence="3" id="KW-1133">Transmembrane helix</keyword>
<evidence type="ECO:0000256" key="1">
    <source>
        <dbReference type="ARBA" id="ARBA00004141"/>
    </source>
</evidence>
<keyword evidence="3" id="KW-0472">Membrane</keyword>
<dbReference type="InterPro" id="IPR011701">
    <property type="entry name" value="MFS"/>
</dbReference>